<comment type="caution">
    <text evidence="1">The sequence shown here is derived from an EMBL/GenBank/DDBJ whole genome shotgun (WGS) entry which is preliminary data.</text>
</comment>
<proteinExistence type="predicted"/>
<keyword evidence="2" id="KW-1185">Reference proteome</keyword>
<sequence>MDSWNADKSDRILSSGFSNSSYLSLVMTVSLSLPNIISNSAIVNSAVRDRYCDSCGQRAPSSSIH</sequence>
<dbReference type="EMBL" id="JYDP01000050">
    <property type="protein sequence ID" value="KRZ11400.1"/>
    <property type="molecule type" value="Genomic_DNA"/>
</dbReference>
<name>A0A0V1HKZ8_9BILA</name>
<dbReference type="AlphaFoldDB" id="A0A0V1HKZ8"/>
<protein>
    <submittedName>
        <fullName evidence="1">Uncharacterized protein</fullName>
    </submittedName>
</protein>
<gene>
    <name evidence="1" type="ORF">T11_2856</name>
</gene>
<evidence type="ECO:0000313" key="2">
    <source>
        <dbReference type="Proteomes" id="UP000055024"/>
    </source>
</evidence>
<evidence type="ECO:0000313" key="1">
    <source>
        <dbReference type="EMBL" id="KRZ11400.1"/>
    </source>
</evidence>
<accession>A0A0V1HKZ8</accession>
<organism evidence="1 2">
    <name type="scientific">Trichinella zimbabwensis</name>
    <dbReference type="NCBI Taxonomy" id="268475"/>
    <lineage>
        <taxon>Eukaryota</taxon>
        <taxon>Metazoa</taxon>
        <taxon>Ecdysozoa</taxon>
        <taxon>Nematoda</taxon>
        <taxon>Enoplea</taxon>
        <taxon>Dorylaimia</taxon>
        <taxon>Trichinellida</taxon>
        <taxon>Trichinellidae</taxon>
        <taxon>Trichinella</taxon>
    </lineage>
</organism>
<reference evidence="1 2" key="1">
    <citation type="submission" date="2015-01" db="EMBL/GenBank/DDBJ databases">
        <title>Evolution of Trichinella species and genotypes.</title>
        <authorList>
            <person name="Korhonen P.K."/>
            <person name="Edoardo P."/>
            <person name="Giuseppe L.R."/>
            <person name="Gasser R.B."/>
        </authorList>
    </citation>
    <scope>NUCLEOTIDE SEQUENCE [LARGE SCALE GENOMIC DNA]</scope>
    <source>
        <strain evidence="1">ISS1029</strain>
    </source>
</reference>
<dbReference type="Proteomes" id="UP000055024">
    <property type="component" value="Unassembled WGS sequence"/>
</dbReference>